<comment type="caution">
    <text evidence="2">The sequence shown here is derived from an EMBL/GenBank/DDBJ whole genome shotgun (WGS) entry which is preliminary data.</text>
</comment>
<evidence type="ECO:0008006" key="4">
    <source>
        <dbReference type="Google" id="ProtNLM"/>
    </source>
</evidence>
<dbReference type="RefSeq" id="WP_003463464.1">
    <property type="nucleotide sequence ID" value="NZ_APML01000005.1"/>
</dbReference>
<reference evidence="2 3" key="1">
    <citation type="submission" date="2013-03" db="EMBL/GenBank/DDBJ databases">
        <title>Draft genome sequence of Gracibacillus halophilus YIM-C55.5, a moderately halophilic and thermophilic organism from the Xiaochaidamu salt lake.</title>
        <authorList>
            <person name="Sugumar T."/>
            <person name="Polireddy D.R."/>
            <person name="Antony A."/>
            <person name="Madhava Y.R."/>
            <person name="Sivakumar N."/>
        </authorList>
    </citation>
    <scope>NUCLEOTIDE SEQUENCE [LARGE SCALE GENOMIC DNA]</scope>
    <source>
        <strain evidence="2 3">YIM-C55.5</strain>
    </source>
</reference>
<dbReference type="AlphaFoldDB" id="N4WD34"/>
<feature type="transmembrane region" description="Helical" evidence="1">
    <location>
        <begin position="59"/>
        <end position="77"/>
    </location>
</feature>
<evidence type="ECO:0000256" key="1">
    <source>
        <dbReference type="SAM" id="Phobius"/>
    </source>
</evidence>
<dbReference type="Pfam" id="PF10002">
    <property type="entry name" value="DUF2243"/>
    <property type="match status" value="1"/>
</dbReference>
<dbReference type="EMBL" id="APML01000005">
    <property type="protein sequence ID" value="ENH98198.1"/>
    <property type="molecule type" value="Genomic_DNA"/>
</dbReference>
<feature type="transmembrane region" description="Helical" evidence="1">
    <location>
        <begin position="89"/>
        <end position="108"/>
    </location>
</feature>
<proteinExistence type="predicted"/>
<evidence type="ECO:0000313" key="2">
    <source>
        <dbReference type="EMBL" id="ENH98198.1"/>
    </source>
</evidence>
<dbReference type="InterPro" id="IPR018719">
    <property type="entry name" value="DUF2243_membrane"/>
</dbReference>
<name>N4WD34_9BACI</name>
<keyword evidence="1" id="KW-0472">Membrane</keyword>
<dbReference type="Proteomes" id="UP000012283">
    <property type="component" value="Unassembled WGS sequence"/>
</dbReference>
<feature type="transmembrane region" description="Helical" evidence="1">
    <location>
        <begin position="20"/>
        <end position="39"/>
    </location>
</feature>
<protein>
    <recommendedName>
        <fullName evidence="4">DUF2243 domain-containing protein</fullName>
    </recommendedName>
</protein>
<organism evidence="2 3">
    <name type="scientific">Gracilibacillus halophilus YIM-C55.5</name>
    <dbReference type="NCBI Taxonomy" id="1308866"/>
    <lineage>
        <taxon>Bacteria</taxon>
        <taxon>Bacillati</taxon>
        <taxon>Bacillota</taxon>
        <taxon>Bacilli</taxon>
        <taxon>Bacillales</taxon>
        <taxon>Bacillaceae</taxon>
        <taxon>Gracilibacillus</taxon>
    </lineage>
</organism>
<keyword evidence="3" id="KW-1185">Reference proteome</keyword>
<keyword evidence="1" id="KW-1133">Transmembrane helix</keyword>
<feature type="transmembrane region" description="Helical" evidence="1">
    <location>
        <begin position="128"/>
        <end position="150"/>
    </location>
</feature>
<gene>
    <name evidence="2" type="ORF">J416_01849</name>
</gene>
<keyword evidence="1" id="KW-0812">Transmembrane</keyword>
<evidence type="ECO:0000313" key="3">
    <source>
        <dbReference type="Proteomes" id="UP000012283"/>
    </source>
</evidence>
<accession>N4WD34</accession>
<dbReference type="STRING" id="1308866.J416_01849"/>
<dbReference type="eggNOG" id="COG4329">
    <property type="taxonomic scope" value="Bacteria"/>
</dbReference>
<sequence>MITKNLKNLSYKNRNFWSGFLFGIGFAAFIDEAVFHQLLGWHHFYDKSTTTVGLISDGIFHAFSWFATIGGLFLFADLRRRREFVMKKWWGFVLVGYGFFQLYDGIIHHKLMRVHQIRYVENVWVYDLFWNLIAIILLVFGSYLVGSTVYHNGGKRSK</sequence>
<dbReference type="PATRIC" id="fig|1308866.3.peg.378"/>
<dbReference type="OrthoDB" id="5190099at2"/>